<keyword evidence="4" id="KW-1185">Reference proteome</keyword>
<dbReference type="Pfam" id="PF13517">
    <property type="entry name" value="FG-GAP_3"/>
    <property type="match status" value="1"/>
</dbReference>
<dbReference type="EMBL" id="BAABAJ010000002">
    <property type="protein sequence ID" value="GAA3900909.1"/>
    <property type="molecule type" value="Genomic_DNA"/>
</dbReference>
<dbReference type="RefSeq" id="WP_345278667.1">
    <property type="nucleotide sequence ID" value="NZ_BAABAJ010000002.1"/>
</dbReference>
<organism evidence="3 4">
    <name type="scientific">Streptomyces gulbargensis</name>
    <dbReference type="NCBI Taxonomy" id="364901"/>
    <lineage>
        <taxon>Bacteria</taxon>
        <taxon>Bacillati</taxon>
        <taxon>Actinomycetota</taxon>
        <taxon>Actinomycetes</taxon>
        <taxon>Kitasatosporales</taxon>
        <taxon>Streptomycetaceae</taxon>
        <taxon>Streptomyces</taxon>
    </lineage>
</organism>
<dbReference type="PANTHER" id="PTHR46580">
    <property type="entry name" value="SENSOR KINASE-RELATED"/>
    <property type="match status" value="1"/>
</dbReference>
<dbReference type="InterPro" id="IPR013517">
    <property type="entry name" value="FG-GAP"/>
</dbReference>
<feature type="chain" id="PRO_5046655769" evidence="2">
    <location>
        <begin position="34"/>
        <end position="407"/>
    </location>
</feature>
<dbReference type="PANTHER" id="PTHR46580:SF4">
    <property type="entry name" value="ATP_GTP-BINDING PROTEIN"/>
    <property type="match status" value="1"/>
</dbReference>
<comment type="caution">
    <text evidence="3">The sequence shown here is derived from an EMBL/GenBank/DDBJ whole genome shotgun (WGS) entry which is preliminary data.</text>
</comment>
<dbReference type="InterPro" id="IPR028994">
    <property type="entry name" value="Integrin_alpha_N"/>
</dbReference>
<dbReference type="Proteomes" id="UP001501000">
    <property type="component" value="Unassembled WGS sequence"/>
</dbReference>
<protein>
    <submittedName>
        <fullName evidence="3">FG-GAP-like repeat-containing protein</fullName>
    </submittedName>
</protein>
<evidence type="ECO:0000256" key="1">
    <source>
        <dbReference type="ARBA" id="ARBA00022729"/>
    </source>
</evidence>
<gene>
    <name evidence="3" type="ORF">GCM10022244_08930</name>
</gene>
<dbReference type="SUPFAM" id="SSF69318">
    <property type="entry name" value="Integrin alpha N-terminal domain"/>
    <property type="match status" value="1"/>
</dbReference>
<evidence type="ECO:0000313" key="3">
    <source>
        <dbReference type="EMBL" id="GAA3900909.1"/>
    </source>
</evidence>
<name>A0ABP7LFL6_9ACTN</name>
<evidence type="ECO:0000256" key="2">
    <source>
        <dbReference type="SAM" id="SignalP"/>
    </source>
</evidence>
<dbReference type="Pfam" id="PF03995">
    <property type="entry name" value="Inhibitor_I36"/>
    <property type="match status" value="1"/>
</dbReference>
<accession>A0ABP7LFL6</accession>
<dbReference type="Gene3D" id="2.115.10.10">
    <property type="entry name" value="Tachylectin 2"/>
    <property type="match status" value="1"/>
</dbReference>
<reference evidence="4" key="1">
    <citation type="journal article" date="2019" name="Int. J. Syst. Evol. Microbiol.">
        <title>The Global Catalogue of Microorganisms (GCM) 10K type strain sequencing project: providing services to taxonomists for standard genome sequencing and annotation.</title>
        <authorList>
            <consortium name="The Broad Institute Genomics Platform"/>
            <consortium name="The Broad Institute Genome Sequencing Center for Infectious Disease"/>
            <person name="Wu L."/>
            <person name="Ma J."/>
        </authorList>
    </citation>
    <scope>NUCLEOTIDE SEQUENCE [LARGE SCALE GENOMIC DNA]</scope>
    <source>
        <strain evidence="4">JCM 16956</strain>
    </source>
</reference>
<evidence type="ECO:0000313" key="4">
    <source>
        <dbReference type="Proteomes" id="UP001501000"/>
    </source>
</evidence>
<sequence>MRTSLLRRLVTTVTALGLTSLGMVGAGAAPAQAAVSDCPSGYFCAWKSDNGTGTMYKTNTNAPTLGSWDNTFLSVVNRTNKFACLYDDPNHGLVGGVTVVESSPSGSEWGGPGSDSVSSVKFVPTERECVLPAYPTWHAATAPKAAGFGDLNADRVSDVVVRDTAGRLWFLPGDGSGKLVGTGGWNVFNSLIRHGDYSRDGREDVIAREAATGKLWLYPGTGTGTLGARKLIGTGGWNAMSRLVAFGDLNGDTRADLVAVEKSTGKLWLYPGTTTGTLGARVLLGTGGWNGMNALVGAGDMNGDGKPDLVAREASTGKLFFYPGRTSAFGPRVMIGSGGWNAMETILGIGDFNGDGKHDLTAVTNENFDSDTCYADGCLVQYTGTGTGTIAPGSVEADDWWNLNGAF</sequence>
<proteinExistence type="predicted"/>
<feature type="signal peptide" evidence="2">
    <location>
        <begin position="1"/>
        <end position="33"/>
    </location>
</feature>
<keyword evidence="1 2" id="KW-0732">Signal</keyword>